<gene>
    <name evidence="7" type="ORF">Esi_0041_0154</name>
</gene>
<dbReference type="OrthoDB" id="5351233at2759"/>
<dbReference type="PANTHER" id="PTHR13339">
    <property type="entry name" value="COP9 SIGNALOSOME COMPLEX SUBUNIT 8"/>
    <property type="match status" value="1"/>
</dbReference>
<reference evidence="7 8" key="1">
    <citation type="journal article" date="2010" name="Nature">
        <title>The Ectocarpus genome and the independent evolution of multicellularity in brown algae.</title>
        <authorList>
            <person name="Cock J.M."/>
            <person name="Sterck L."/>
            <person name="Rouze P."/>
            <person name="Scornet D."/>
            <person name="Allen A.E."/>
            <person name="Amoutzias G."/>
            <person name="Anthouard V."/>
            <person name="Artiguenave F."/>
            <person name="Aury J.M."/>
            <person name="Badger J.H."/>
            <person name="Beszteri B."/>
            <person name="Billiau K."/>
            <person name="Bonnet E."/>
            <person name="Bothwell J.H."/>
            <person name="Bowler C."/>
            <person name="Boyen C."/>
            <person name="Brownlee C."/>
            <person name="Carrano C.J."/>
            <person name="Charrier B."/>
            <person name="Cho G.Y."/>
            <person name="Coelho S.M."/>
            <person name="Collen J."/>
            <person name="Corre E."/>
            <person name="Da Silva C."/>
            <person name="Delage L."/>
            <person name="Delaroque N."/>
            <person name="Dittami S.M."/>
            <person name="Doulbeau S."/>
            <person name="Elias M."/>
            <person name="Farnham G."/>
            <person name="Gachon C.M."/>
            <person name="Gschloessl B."/>
            <person name="Heesch S."/>
            <person name="Jabbari K."/>
            <person name="Jubin C."/>
            <person name="Kawai H."/>
            <person name="Kimura K."/>
            <person name="Kloareg B."/>
            <person name="Kupper F.C."/>
            <person name="Lang D."/>
            <person name="Le Bail A."/>
            <person name="Leblanc C."/>
            <person name="Lerouge P."/>
            <person name="Lohr M."/>
            <person name="Lopez P.J."/>
            <person name="Martens C."/>
            <person name="Maumus F."/>
            <person name="Michel G."/>
            <person name="Miranda-Saavedra D."/>
            <person name="Morales J."/>
            <person name="Moreau H."/>
            <person name="Motomura T."/>
            <person name="Nagasato C."/>
            <person name="Napoli C.A."/>
            <person name="Nelson D.R."/>
            <person name="Nyvall-Collen P."/>
            <person name="Peters A.F."/>
            <person name="Pommier C."/>
            <person name="Potin P."/>
            <person name="Poulain J."/>
            <person name="Quesneville H."/>
            <person name="Read B."/>
            <person name="Rensing S.A."/>
            <person name="Ritter A."/>
            <person name="Rousvoal S."/>
            <person name="Samanta M."/>
            <person name="Samson G."/>
            <person name="Schroeder D.C."/>
            <person name="Segurens B."/>
            <person name="Strittmatter M."/>
            <person name="Tonon T."/>
            <person name="Tregear J.W."/>
            <person name="Valentin K."/>
            <person name="von Dassow P."/>
            <person name="Yamagishi T."/>
            <person name="Van de Peer Y."/>
            <person name="Wincker P."/>
        </authorList>
    </citation>
    <scope>NUCLEOTIDE SEQUENCE [LARGE SCALE GENOMIC DNA]</scope>
    <source>
        <strain evidence="8">Ec32 / CCAP1310/4</strain>
    </source>
</reference>
<dbReference type="GO" id="GO:0000338">
    <property type="term" value="P:protein deneddylation"/>
    <property type="evidence" value="ECO:0007669"/>
    <property type="project" value="InterPro"/>
</dbReference>
<dbReference type="GO" id="GO:0010387">
    <property type="term" value="P:COP9 signalosome assembly"/>
    <property type="evidence" value="ECO:0007669"/>
    <property type="project" value="InterPro"/>
</dbReference>
<protein>
    <recommendedName>
        <fullName evidence="6">CSN8/PSMD8/EIF3K domain-containing protein</fullName>
    </recommendedName>
</protein>
<accession>D8LMY2</accession>
<dbReference type="PANTHER" id="PTHR13339:SF0">
    <property type="entry name" value="COP9 SIGNALOSOME COMPLEX SUBUNIT 8"/>
    <property type="match status" value="1"/>
</dbReference>
<keyword evidence="3" id="KW-0963">Cytoplasm</keyword>
<dbReference type="eggNOG" id="KOG4414">
    <property type="taxonomic scope" value="Eukaryota"/>
</dbReference>
<proteinExistence type="predicted"/>
<evidence type="ECO:0000256" key="3">
    <source>
        <dbReference type="ARBA" id="ARBA00022490"/>
    </source>
</evidence>
<keyword evidence="4" id="KW-0736">Signalosome</keyword>
<keyword evidence="5" id="KW-0539">Nucleus</keyword>
<dbReference type="InterPro" id="IPR033464">
    <property type="entry name" value="CSN8_PSD8_EIF3K"/>
</dbReference>
<dbReference type="EMBL" id="FN649740">
    <property type="protein sequence ID" value="CBN74783.1"/>
    <property type="molecule type" value="Genomic_DNA"/>
</dbReference>
<dbReference type="Proteomes" id="UP000002630">
    <property type="component" value="Linkage Group LG15"/>
</dbReference>
<evidence type="ECO:0000256" key="1">
    <source>
        <dbReference type="ARBA" id="ARBA00004123"/>
    </source>
</evidence>
<evidence type="ECO:0000256" key="2">
    <source>
        <dbReference type="ARBA" id="ARBA00004496"/>
    </source>
</evidence>
<dbReference type="Pfam" id="PF10075">
    <property type="entry name" value="CSN8_PSD8_EIF3K"/>
    <property type="match status" value="1"/>
</dbReference>
<dbReference type="GO" id="GO:0005737">
    <property type="term" value="C:cytoplasm"/>
    <property type="evidence" value="ECO:0007669"/>
    <property type="project" value="UniProtKB-SubCell"/>
</dbReference>
<dbReference type="EMBL" id="FN648608">
    <property type="protein sequence ID" value="CBN74783.1"/>
    <property type="molecule type" value="Genomic_DNA"/>
</dbReference>
<dbReference type="InterPro" id="IPR033205">
    <property type="entry name" value="COP9_CSN8"/>
</dbReference>
<feature type="domain" description="CSN8/PSMD8/EIF3K" evidence="6">
    <location>
        <begin position="52"/>
        <end position="174"/>
    </location>
</feature>
<sequence length="213" mass="23393">MDPQGTDSDTIRKKIEALVAKKDFRAAVVKCEELEILTASTPFGQQHQDAANVHLALLLALDDVNNARHLWRRLPAAAKAAGGETAALWEVGKSLWKRDMSFAQAALRDREWSAPLAPYVALIETRVRERQLAIIPKAFTVLPLESVAGMLACSVEDAEKACLKEGWEVDATAEKAVKPSVRLIPDDTIPAATPDYLQKMANHIAFLERQSQG</sequence>
<evidence type="ECO:0000259" key="6">
    <source>
        <dbReference type="Pfam" id="PF10075"/>
    </source>
</evidence>
<dbReference type="GO" id="GO:0008180">
    <property type="term" value="C:COP9 signalosome"/>
    <property type="evidence" value="ECO:0007669"/>
    <property type="project" value="UniProtKB-KW"/>
</dbReference>
<comment type="subcellular location">
    <subcellularLocation>
        <location evidence="2">Cytoplasm</location>
    </subcellularLocation>
    <subcellularLocation>
        <location evidence="1">Nucleus</location>
    </subcellularLocation>
</comment>
<evidence type="ECO:0000313" key="8">
    <source>
        <dbReference type="Proteomes" id="UP000002630"/>
    </source>
</evidence>
<evidence type="ECO:0000256" key="4">
    <source>
        <dbReference type="ARBA" id="ARBA00022790"/>
    </source>
</evidence>
<evidence type="ECO:0000313" key="7">
    <source>
        <dbReference type="EMBL" id="CBN74783.1"/>
    </source>
</evidence>
<dbReference type="OMA" id="MRIPDKL"/>
<evidence type="ECO:0000256" key="5">
    <source>
        <dbReference type="ARBA" id="ARBA00023242"/>
    </source>
</evidence>
<keyword evidence="8" id="KW-1185">Reference proteome</keyword>
<dbReference type="InParanoid" id="D8LMY2"/>
<organism evidence="7 8">
    <name type="scientific">Ectocarpus siliculosus</name>
    <name type="common">Brown alga</name>
    <name type="synonym">Conferva siliculosa</name>
    <dbReference type="NCBI Taxonomy" id="2880"/>
    <lineage>
        <taxon>Eukaryota</taxon>
        <taxon>Sar</taxon>
        <taxon>Stramenopiles</taxon>
        <taxon>Ochrophyta</taxon>
        <taxon>PX clade</taxon>
        <taxon>Phaeophyceae</taxon>
        <taxon>Ectocarpales</taxon>
        <taxon>Ectocarpaceae</taxon>
        <taxon>Ectocarpus</taxon>
    </lineage>
</organism>
<name>D8LMY2_ECTSI</name>
<dbReference type="STRING" id="2880.D8LMY2"/>
<dbReference type="AlphaFoldDB" id="D8LMY2"/>